<keyword evidence="6" id="KW-1185">Reference proteome</keyword>
<keyword evidence="3 5" id="KW-0808">Transferase</keyword>
<evidence type="ECO:0000256" key="1">
    <source>
        <dbReference type="ARBA" id="ARBA00008361"/>
    </source>
</evidence>
<feature type="domain" description="Methyltransferase type 11" evidence="4">
    <location>
        <begin position="42"/>
        <end position="133"/>
    </location>
</feature>
<dbReference type="PANTHER" id="PTHR44942:SF4">
    <property type="entry name" value="METHYLTRANSFERASE TYPE 11 DOMAIN-CONTAINING PROTEIN"/>
    <property type="match status" value="1"/>
</dbReference>
<evidence type="ECO:0000256" key="3">
    <source>
        <dbReference type="ARBA" id="ARBA00022679"/>
    </source>
</evidence>
<dbReference type="Proteomes" id="UP000276603">
    <property type="component" value="Unassembled WGS sequence"/>
</dbReference>
<dbReference type="RefSeq" id="WP_120713206.1">
    <property type="nucleotide sequence ID" value="NZ_RBCJ01000003.1"/>
</dbReference>
<comment type="similarity">
    <text evidence="1">Belongs to the methyltransferase superfamily.</text>
</comment>
<dbReference type="GO" id="GO:0032259">
    <property type="term" value="P:methylation"/>
    <property type="evidence" value="ECO:0007669"/>
    <property type="project" value="UniProtKB-KW"/>
</dbReference>
<proteinExistence type="inferred from homology"/>
<dbReference type="InterPro" id="IPR013216">
    <property type="entry name" value="Methyltransf_11"/>
</dbReference>
<name>A0A3B0C8B2_9FLAO</name>
<sequence>MESTKEKYDTIGHNYDRTRKADTYLAERLHHHLNPNTNGIYLDIGCGTGNYTDALQKKGLSFIGIDPSETMLEKAKSRNQEIYWRMGTAECTGLETASIDGIIASLTIHHWPDLKKGAAELFRILKDEGRIVIFTSTPEQMEGYWLNRYFPKMLSDSIAQMPSYTQVEEAMISSGFELHKTEKYFVRPDLQDKFLYCGKQNAEIYFDDNVRHGISSFSSLAHRVEVEKGLADLRKDLDTGKHAQIRKSYENDLGDYLYIIGKKP</sequence>
<gene>
    <name evidence="5" type="ORF">D7Z94_17755</name>
</gene>
<dbReference type="Pfam" id="PF08241">
    <property type="entry name" value="Methyltransf_11"/>
    <property type="match status" value="1"/>
</dbReference>
<dbReference type="Gene3D" id="3.40.50.150">
    <property type="entry name" value="Vaccinia Virus protein VP39"/>
    <property type="match status" value="1"/>
</dbReference>
<dbReference type="InterPro" id="IPR029063">
    <property type="entry name" value="SAM-dependent_MTases_sf"/>
</dbReference>
<reference evidence="5 6" key="1">
    <citation type="submission" date="2018-10" db="EMBL/GenBank/DDBJ databases">
        <title>Ulvibacterium marinum gen. nov., sp. nov., a novel marine bacterium of the family Flavobacteriaceae, isolated from a culture of the green alga Ulva prolifera.</title>
        <authorList>
            <person name="Zhang Z."/>
        </authorList>
    </citation>
    <scope>NUCLEOTIDE SEQUENCE [LARGE SCALE GENOMIC DNA]</scope>
    <source>
        <strain evidence="5 6">CCMM003</strain>
    </source>
</reference>
<dbReference type="SUPFAM" id="SSF53335">
    <property type="entry name" value="S-adenosyl-L-methionine-dependent methyltransferases"/>
    <property type="match status" value="1"/>
</dbReference>
<keyword evidence="2 5" id="KW-0489">Methyltransferase</keyword>
<comment type="caution">
    <text evidence="5">The sequence shown here is derived from an EMBL/GenBank/DDBJ whole genome shotgun (WGS) entry which is preliminary data.</text>
</comment>
<dbReference type="InterPro" id="IPR051052">
    <property type="entry name" value="Diverse_substrate_MTase"/>
</dbReference>
<evidence type="ECO:0000256" key="2">
    <source>
        <dbReference type="ARBA" id="ARBA00022603"/>
    </source>
</evidence>
<organism evidence="5 6">
    <name type="scientific">Ulvibacterium marinum</name>
    <dbReference type="NCBI Taxonomy" id="2419782"/>
    <lineage>
        <taxon>Bacteria</taxon>
        <taxon>Pseudomonadati</taxon>
        <taxon>Bacteroidota</taxon>
        <taxon>Flavobacteriia</taxon>
        <taxon>Flavobacteriales</taxon>
        <taxon>Flavobacteriaceae</taxon>
        <taxon>Ulvibacterium</taxon>
    </lineage>
</organism>
<evidence type="ECO:0000313" key="5">
    <source>
        <dbReference type="EMBL" id="RKN80087.1"/>
    </source>
</evidence>
<accession>A0A3B0C8B2</accession>
<dbReference type="CDD" id="cd02440">
    <property type="entry name" value="AdoMet_MTases"/>
    <property type="match status" value="1"/>
</dbReference>
<evidence type="ECO:0000259" key="4">
    <source>
        <dbReference type="Pfam" id="PF08241"/>
    </source>
</evidence>
<protein>
    <submittedName>
        <fullName evidence="5">Class I SAM-dependent methyltransferase</fullName>
    </submittedName>
</protein>
<evidence type="ECO:0000313" key="6">
    <source>
        <dbReference type="Proteomes" id="UP000276603"/>
    </source>
</evidence>
<dbReference type="PANTHER" id="PTHR44942">
    <property type="entry name" value="METHYLTRANSF_11 DOMAIN-CONTAINING PROTEIN"/>
    <property type="match status" value="1"/>
</dbReference>
<dbReference type="EMBL" id="RBCJ01000003">
    <property type="protein sequence ID" value="RKN80087.1"/>
    <property type="molecule type" value="Genomic_DNA"/>
</dbReference>
<dbReference type="AlphaFoldDB" id="A0A3B0C8B2"/>
<dbReference type="OrthoDB" id="9789123at2"/>
<dbReference type="GO" id="GO:0008757">
    <property type="term" value="F:S-adenosylmethionine-dependent methyltransferase activity"/>
    <property type="evidence" value="ECO:0007669"/>
    <property type="project" value="InterPro"/>
</dbReference>